<name>A0ABV0NGT4_9TELE</name>
<keyword evidence="2" id="KW-1185">Reference proteome</keyword>
<gene>
    <name evidence="1" type="ORF">GOODEAATRI_002092</name>
</gene>
<sequence length="83" mass="9340">THPSGRSHVCVAPSEQEELHLQLLASTLSQDVRRGVVRIASGAHNIGPIEHQLHGLQHVGRHHSCTQCLFAYKDLLMRRIYQI</sequence>
<organism evidence="1 2">
    <name type="scientific">Goodea atripinnis</name>
    <dbReference type="NCBI Taxonomy" id="208336"/>
    <lineage>
        <taxon>Eukaryota</taxon>
        <taxon>Metazoa</taxon>
        <taxon>Chordata</taxon>
        <taxon>Craniata</taxon>
        <taxon>Vertebrata</taxon>
        <taxon>Euteleostomi</taxon>
        <taxon>Actinopterygii</taxon>
        <taxon>Neopterygii</taxon>
        <taxon>Teleostei</taxon>
        <taxon>Neoteleostei</taxon>
        <taxon>Acanthomorphata</taxon>
        <taxon>Ovalentaria</taxon>
        <taxon>Atherinomorphae</taxon>
        <taxon>Cyprinodontiformes</taxon>
        <taxon>Goodeidae</taxon>
        <taxon>Goodea</taxon>
    </lineage>
</organism>
<evidence type="ECO:0000313" key="1">
    <source>
        <dbReference type="EMBL" id="MEQ2170611.1"/>
    </source>
</evidence>
<proteinExistence type="predicted"/>
<feature type="non-terminal residue" evidence="1">
    <location>
        <position position="1"/>
    </location>
</feature>
<reference evidence="1 2" key="1">
    <citation type="submission" date="2021-06" db="EMBL/GenBank/DDBJ databases">
        <authorList>
            <person name="Palmer J.M."/>
        </authorList>
    </citation>
    <scope>NUCLEOTIDE SEQUENCE [LARGE SCALE GENOMIC DNA]</scope>
    <source>
        <strain evidence="1 2">GA_2019</strain>
        <tissue evidence="1">Muscle</tissue>
    </source>
</reference>
<dbReference type="Proteomes" id="UP001476798">
    <property type="component" value="Unassembled WGS sequence"/>
</dbReference>
<dbReference type="EMBL" id="JAHRIO010040051">
    <property type="protein sequence ID" value="MEQ2170611.1"/>
    <property type="molecule type" value="Genomic_DNA"/>
</dbReference>
<accession>A0ABV0NGT4</accession>
<comment type="caution">
    <text evidence="1">The sequence shown here is derived from an EMBL/GenBank/DDBJ whole genome shotgun (WGS) entry which is preliminary data.</text>
</comment>
<evidence type="ECO:0000313" key="2">
    <source>
        <dbReference type="Proteomes" id="UP001476798"/>
    </source>
</evidence>
<protein>
    <submittedName>
        <fullName evidence="1">Uncharacterized protein</fullName>
    </submittedName>
</protein>